<name>A0ACA9LI36_9GLOM</name>
<dbReference type="Proteomes" id="UP000789702">
    <property type="component" value="Unassembled WGS sequence"/>
</dbReference>
<keyword evidence="2" id="KW-1185">Reference proteome</keyword>
<protein>
    <submittedName>
        <fullName evidence="1">4828_t:CDS:1</fullName>
    </submittedName>
</protein>
<accession>A0ACA9LI36</accession>
<proteinExistence type="predicted"/>
<comment type="caution">
    <text evidence="1">The sequence shown here is derived from an EMBL/GenBank/DDBJ whole genome shotgun (WGS) entry which is preliminary data.</text>
</comment>
<feature type="non-terminal residue" evidence="1">
    <location>
        <position position="1"/>
    </location>
</feature>
<reference evidence="1" key="1">
    <citation type="submission" date="2021-06" db="EMBL/GenBank/DDBJ databases">
        <authorList>
            <person name="Kallberg Y."/>
            <person name="Tangrot J."/>
            <person name="Rosling A."/>
        </authorList>
    </citation>
    <scope>NUCLEOTIDE SEQUENCE</scope>
    <source>
        <strain evidence="1">IL203A</strain>
    </source>
</reference>
<evidence type="ECO:0000313" key="2">
    <source>
        <dbReference type="Proteomes" id="UP000789702"/>
    </source>
</evidence>
<dbReference type="EMBL" id="CAJVPU010004096">
    <property type="protein sequence ID" value="CAG8527859.1"/>
    <property type="molecule type" value="Genomic_DNA"/>
</dbReference>
<gene>
    <name evidence="1" type="ORF">DHETER_LOCUS4229</name>
</gene>
<evidence type="ECO:0000313" key="1">
    <source>
        <dbReference type="EMBL" id="CAG8527859.1"/>
    </source>
</evidence>
<sequence>LQSDLQFLQALQTVLSINLTQKKNCLAFDEALETLGAKFLKENITV</sequence>
<organism evidence="1 2">
    <name type="scientific">Dentiscutata heterogama</name>
    <dbReference type="NCBI Taxonomy" id="1316150"/>
    <lineage>
        <taxon>Eukaryota</taxon>
        <taxon>Fungi</taxon>
        <taxon>Fungi incertae sedis</taxon>
        <taxon>Mucoromycota</taxon>
        <taxon>Glomeromycotina</taxon>
        <taxon>Glomeromycetes</taxon>
        <taxon>Diversisporales</taxon>
        <taxon>Gigasporaceae</taxon>
        <taxon>Dentiscutata</taxon>
    </lineage>
</organism>